<dbReference type="InterPro" id="IPR041664">
    <property type="entry name" value="AAA_16"/>
</dbReference>
<dbReference type="Proteomes" id="UP001271780">
    <property type="component" value="Unassembled WGS sequence"/>
</dbReference>
<protein>
    <submittedName>
        <fullName evidence="4">AAA family ATPase</fullName>
    </submittedName>
</protein>
<keyword evidence="2" id="KW-0067">ATP-binding</keyword>
<dbReference type="Gene3D" id="3.30.70.1230">
    <property type="entry name" value="Nucleotide cyclase"/>
    <property type="match status" value="1"/>
</dbReference>
<accession>A0ABU4XD91</accession>
<name>A0ABU4XD91_9HYPH</name>
<organism evidence="4 5">
    <name type="scientific">Mesorhizobium dulcispinae</name>
    <dbReference type="NCBI Taxonomy" id="3072316"/>
    <lineage>
        <taxon>Bacteria</taxon>
        <taxon>Pseudomonadati</taxon>
        <taxon>Pseudomonadota</taxon>
        <taxon>Alphaproteobacteria</taxon>
        <taxon>Hyphomicrobiales</taxon>
        <taxon>Phyllobacteriaceae</taxon>
        <taxon>Mesorhizobium</taxon>
    </lineage>
</organism>
<dbReference type="CDD" id="cd07302">
    <property type="entry name" value="CHD"/>
    <property type="match status" value="1"/>
</dbReference>
<evidence type="ECO:0000259" key="3">
    <source>
        <dbReference type="PROSITE" id="PS50125"/>
    </source>
</evidence>
<comment type="caution">
    <text evidence="4">The sequence shown here is derived from an EMBL/GenBank/DDBJ whole genome shotgun (WGS) entry which is preliminary data.</text>
</comment>
<keyword evidence="5" id="KW-1185">Reference proteome</keyword>
<dbReference type="Pfam" id="PF00211">
    <property type="entry name" value="Guanylate_cyc"/>
    <property type="match status" value="1"/>
</dbReference>
<dbReference type="SUPFAM" id="SSF55073">
    <property type="entry name" value="Nucleotide cyclase"/>
    <property type="match status" value="1"/>
</dbReference>
<dbReference type="PROSITE" id="PS50125">
    <property type="entry name" value="GUANYLATE_CYCLASE_2"/>
    <property type="match status" value="1"/>
</dbReference>
<keyword evidence="1" id="KW-0547">Nucleotide-binding</keyword>
<evidence type="ECO:0000256" key="2">
    <source>
        <dbReference type="ARBA" id="ARBA00022840"/>
    </source>
</evidence>
<evidence type="ECO:0000256" key="1">
    <source>
        <dbReference type="ARBA" id="ARBA00022741"/>
    </source>
</evidence>
<dbReference type="SMART" id="SM00044">
    <property type="entry name" value="CYCc"/>
    <property type="match status" value="1"/>
</dbReference>
<sequence>MNISTFDSIAPTLPAKALSMSEKPRVEPPLVTLAKGIQSKDDSSVSDVRSERRVMTALCYDLVGSTDLLAVLDIEDYEELMSAFRREAGQAVSSYSGVIVSEAGDGGVALFPAEMEAKDAASQAIRAGLEIIEACKRVGLEKDHTDLHVRVGIATSMTLVHGDGGDPAHATATGPALAMATRLQAMAQPDTILVSDETRNLARRSHVFSFRGIHAIKGFAEPEQTWRAISHKRDVDRFFAFGRLNNTFIGRGDELATIAARWHDAVAGKGSVILVQGEAGIGKSRLLYEVRRRTRFQRAKLLLFQCQPGGSHSALYPLLQNVRSGLAGKEGRLETSDVAEVFANQSVHDDEVVDIFSFLLGAEGSNPALKEADLKVIREKATWAVRRSIEAICERGPLILVVEDIHWIDPTSRQLLAELALFIHRLPVLLIMTARPGFETYSGFRHLPHITLKPLDREETRQAIVAMRPEIGSATHSELISMVEEVTGGVPLFIEEICQWIAENAASITDRLAPAGSSNRISVFEGILEARLEPLGPAKDVARAAAVAGNRFNLELLRKLLPEYSDETIGNAVDTLIEAGFLIRVRPAGDPDYGFRHALIRETIYNALLRRRRQALHQSLFSAVGRDRNLGPWLGTAELAEHAERAGLLEEAIDQFIAAGRESYDRSAMAEARQILDHALTLCQRVRTPDKQDVLRLAAMMPLGPILTATEGPNSLPARKLYEDGVEIARRRPLAERAKWFPIYWGWWFTGPTIDGERARTVLSDLRDVDDPEVQFQARHCVWAIEFNLGHHKNCIAAVDEGLALYGTGQRAGNATLFGGHDARVCGLSHRGLSQWFTGRAASAVRSLAEARRWAMQTAHVGSIAHVYINEAMLDCYRRDFSALRGVIADIRELTKRHHLPSLAALAQILEGWCEGNAARVEQGRDQIKEGLAIHGELQTPEDYPVYYGMLAELLARTGETDEALGLVSSAAAEAEAGGSLSWLAEVYRRKAHLLLLKGSSGADVVAVLSKSLALADEQNAVPILLNAYEMLRTWGVSEELSRQYRSRVGLAKSAIEQGAALFVNREPSLRH</sequence>
<reference evidence="4 5" key="1">
    <citation type="submission" date="2023-08" db="EMBL/GenBank/DDBJ databases">
        <title>Implementing the SeqCode for naming new Mesorhizobium species isolated from Vachellia karroo root nodules.</title>
        <authorList>
            <person name="Van Lill M."/>
        </authorList>
    </citation>
    <scope>NUCLEOTIDE SEQUENCE [LARGE SCALE GENOMIC DNA]</scope>
    <source>
        <strain evidence="4 5">VK23A</strain>
    </source>
</reference>
<evidence type="ECO:0000313" key="4">
    <source>
        <dbReference type="EMBL" id="MDX8472750.1"/>
    </source>
</evidence>
<dbReference type="InterPro" id="IPR001054">
    <property type="entry name" value="A/G_cyclase"/>
</dbReference>
<gene>
    <name evidence="4" type="ORF">RFM27_11765</name>
</gene>
<dbReference type="PANTHER" id="PTHR16305:SF28">
    <property type="entry name" value="GUANYLATE CYCLASE DOMAIN-CONTAINING PROTEIN"/>
    <property type="match status" value="1"/>
</dbReference>
<dbReference type="Gene3D" id="3.40.50.300">
    <property type="entry name" value="P-loop containing nucleotide triphosphate hydrolases"/>
    <property type="match status" value="1"/>
</dbReference>
<evidence type="ECO:0000313" key="5">
    <source>
        <dbReference type="Proteomes" id="UP001271780"/>
    </source>
</evidence>
<dbReference type="InterPro" id="IPR029787">
    <property type="entry name" value="Nucleotide_cyclase"/>
</dbReference>
<dbReference type="EMBL" id="JAVIIZ010000005">
    <property type="protein sequence ID" value="MDX8472750.1"/>
    <property type="molecule type" value="Genomic_DNA"/>
</dbReference>
<dbReference type="SUPFAM" id="SSF52540">
    <property type="entry name" value="P-loop containing nucleoside triphosphate hydrolases"/>
    <property type="match status" value="1"/>
</dbReference>
<dbReference type="RefSeq" id="WP_320315488.1">
    <property type="nucleotide sequence ID" value="NZ_JAVIIX010000002.1"/>
</dbReference>
<dbReference type="InterPro" id="IPR027417">
    <property type="entry name" value="P-loop_NTPase"/>
</dbReference>
<feature type="domain" description="Guanylate cyclase" evidence="3">
    <location>
        <begin position="56"/>
        <end position="184"/>
    </location>
</feature>
<proteinExistence type="predicted"/>
<dbReference type="PANTHER" id="PTHR16305">
    <property type="entry name" value="TESTICULAR SOLUBLE ADENYLYL CYCLASE"/>
    <property type="match status" value="1"/>
</dbReference>
<dbReference type="Pfam" id="PF13191">
    <property type="entry name" value="AAA_16"/>
    <property type="match status" value="1"/>
</dbReference>